<dbReference type="OrthoDB" id="9778740at2"/>
<reference evidence="5 7" key="2">
    <citation type="submission" date="2020-06" db="EMBL/GenBank/DDBJ databases">
        <title>Complete genome of Paenibacillus barcinonensis KACC11450.</title>
        <authorList>
            <person name="Kim M."/>
            <person name="Park Y.-J."/>
            <person name="Shin J.-H."/>
        </authorList>
    </citation>
    <scope>NUCLEOTIDE SEQUENCE [LARGE SCALE GENOMIC DNA]</scope>
    <source>
        <strain evidence="5 7">KACC11450</strain>
    </source>
</reference>
<dbReference type="Gene3D" id="3.50.50.60">
    <property type="entry name" value="FAD/NAD(P)-binding domain"/>
    <property type="match status" value="1"/>
</dbReference>
<dbReference type="PRINTS" id="PR00469">
    <property type="entry name" value="PNDRDTASEII"/>
</dbReference>
<dbReference type="EMBL" id="CP054614">
    <property type="protein sequence ID" value="QKS59754.1"/>
    <property type="molecule type" value="Genomic_DNA"/>
</dbReference>
<keyword evidence="2" id="KW-0285">Flavoprotein</keyword>
<dbReference type="EMBL" id="QJSW01000001">
    <property type="protein sequence ID" value="PYE52099.1"/>
    <property type="molecule type" value="Genomic_DNA"/>
</dbReference>
<evidence type="ECO:0000313" key="5">
    <source>
        <dbReference type="EMBL" id="QKS59754.1"/>
    </source>
</evidence>
<evidence type="ECO:0000256" key="3">
    <source>
        <dbReference type="ARBA" id="ARBA00023002"/>
    </source>
</evidence>
<reference evidence="4 6" key="1">
    <citation type="submission" date="2018-06" db="EMBL/GenBank/DDBJ databases">
        <title>Genomic Encyclopedia of Type Strains, Phase III (KMG-III): the genomes of soil and plant-associated and newly described type strains.</title>
        <authorList>
            <person name="Whitman W."/>
        </authorList>
    </citation>
    <scope>NUCLEOTIDE SEQUENCE [LARGE SCALE GENOMIC DNA]</scope>
    <source>
        <strain evidence="4 6">CECT 7022</strain>
    </source>
</reference>
<sequence>MEDVIIIGGGPCGLSAAIECERVGLSAVIIEKHNIVQSIYLYPTHMQFFSTAELLEIGNVPFSSPNDKPFRYEALAYYRKVAEHFGLRVHNYEEAREIKRKEDGTFEVHTVNRRGEAIVHQGRHVVVATGYFDHPNYLGIPGEEKDKVTHYFREAHPYTRTRVAIIGGSNSAVDAAMELVRVGAHIDMVYRGTGLSDHIKPWVRPLFESMVQKNHITLHLGSRVNEILDHSIRIVHADGSESELDNDFVLAMTGFRPDRQLLTSIGVEMSEDMDKPMYNPQTMESSVPGIYVGGVIASGRNANEVFIESGRWHGRYIAEHIISKSEHMNSTSGAQSEGQ</sequence>
<gene>
    <name evidence="5" type="primary">ypdA</name>
    <name evidence="4" type="ORF">DFQ00_10131</name>
    <name evidence="5" type="ORF">HUB98_28480</name>
</gene>
<dbReference type="SUPFAM" id="SSF51905">
    <property type="entry name" value="FAD/NAD(P)-binding domain"/>
    <property type="match status" value="1"/>
</dbReference>
<evidence type="ECO:0000313" key="4">
    <source>
        <dbReference type="EMBL" id="PYE52099.1"/>
    </source>
</evidence>
<organism evidence="4 6">
    <name type="scientific">Paenibacillus barcinonensis</name>
    <dbReference type="NCBI Taxonomy" id="198119"/>
    <lineage>
        <taxon>Bacteria</taxon>
        <taxon>Bacillati</taxon>
        <taxon>Bacillota</taxon>
        <taxon>Bacilli</taxon>
        <taxon>Bacillales</taxon>
        <taxon>Paenibacillaceae</taxon>
        <taxon>Paenibacillus</taxon>
    </lineage>
</organism>
<dbReference type="Proteomes" id="UP000509327">
    <property type="component" value="Chromosome"/>
</dbReference>
<keyword evidence="7" id="KW-1185">Reference proteome</keyword>
<dbReference type="NCBIfam" id="TIGR04018">
    <property type="entry name" value="Bthiol_YpdA"/>
    <property type="match status" value="1"/>
</dbReference>
<comment type="cofactor">
    <cofactor evidence="1">
        <name>FAD</name>
        <dbReference type="ChEBI" id="CHEBI:57692"/>
    </cofactor>
</comment>
<keyword evidence="3" id="KW-0560">Oxidoreductase</keyword>
<dbReference type="GO" id="GO:0016491">
    <property type="term" value="F:oxidoreductase activity"/>
    <property type="evidence" value="ECO:0007669"/>
    <property type="project" value="UniProtKB-KW"/>
</dbReference>
<dbReference type="PANTHER" id="PTHR48105">
    <property type="entry name" value="THIOREDOXIN REDUCTASE 1-RELATED-RELATED"/>
    <property type="match status" value="1"/>
</dbReference>
<accession>A0A2V4VPQ9</accession>
<dbReference type="RefSeq" id="WP_110892988.1">
    <property type="nucleotide sequence ID" value="NZ_CP054614.1"/>
</dbReference>
<name>A0A2V4VPQ9_PAEBA</name>
<evidence type="ECO:0000313" key="7">
    <source>
        <dbReference type="Proteomes" id="UP000509327"/>
    </source>
</evidence>
<evidence type="ECO:0000313" key="6">
    <source>
        <dbReference type="Proteomes" id="UP000247790"/>
    </source>
</evidence>
<evidence type="ECO:0000256" key="1">
    <source>
        <dbReference type="ARBA" id="ARBA00001974"/>
    </source>
</evidence>
<dbReference type="InterPro" id="IPR036188">
    <property type="entry name" value="FAD/NAD-bd_sf"/>
</dbReference>
<dbReference type="Pfam" id="PF13738">
    <property type="entry name" value="Pyr_redox_3"/>
    <property type="match status" value="1"/>
</dbReference>
<dbReference type="Proteomes" id="UP000247790">
    <property type="component" value="Unassembled WGS sequence"/>
</dbReference>
<proteinExistence type="predicted"/>
<dbReference type="AlphaFoldDB" id="A0A2V4VPQ9"/>
<dbReference type="InterPro" id="IPR023856">
    <property type="entry name" value="Bdr"/>
</dbReference>
<protein>
    <submittedName>
        <fullName evidence="4">Thioredoxin reductase (NADPH)</fullName>
    </submittedName>
    <submittedName>
        <fullName evidence="5">YpdA family putative bacillithiol disulfide reductase</fullName>
    </submittedName>
</protein>
<dbReference type="PRINTS" id="PR00368">
    <property type="entry name" value="FADPNR"/>
</dbReference>
<evidence type="ECO:0000256" key="2">
    <source>
        <dbReference type="ARBA" id="ARBA00022630"/>
    </source>
</evidence>
<dbReference type="InterPro" id="IPR050097">
    <property type="entry name" value="Ferredoxin-NADP_redctase_2"/>
</dbReference>